<keyword evidence="2" id="KW-1185">Reference proteome</keyword>
<comment type="caution">
    <text evidence="1">The sequence shown here is derived from an EMBL/GenBank/DDBJ whole genome shotgun (WGS) entry which is preliminary data.</text>
</comment>
<name>A0ACB0M612_TRIPR</name>
<protein>
    <submittedName>
        <fullName evidence="1">Uncharacterized protein</fullName>
    </submittedName>
</protein>
<sequence length="519" mass="58172">MDTINPQNDDVFFDALDQCPFHHCSATTTDHTMPESPPSSSGHSDPEPSPSSPSSTTLRRRSIRLRSPENELPDTVSATTKSQNPSIAKENENFPEKGEFFSSSQSPIGITEEERNEKSTLTTATHDEPLGDSAESTGEFSDLPSNSLDFVTGLVIRAIMFQIRIFFMLMKSPILFIFHTCMFFVDPFGTMGKWKILVIWILGKVWSFVLGFIGPSVLGWFNENKSFWNVAFRCGWGILWSIYVCCILFALFVSSLVFSGFLVKGLVEKPFQTKQVLNFDYTKQSPVAFVPIIHCSGVGGEHRSDENGGIGVDRWANKRVIPSKQKVQLTVSLLVPESGYNTKLGVFQIRVDYLSSNGKTIASSRQPCMLRYRSEPIRLITTFLKIVPLLTGYTSETQTLDAKMGDFVEGDVPTSCLKVTLEQRAEYLPGAGIPQIYDSSIFVESELPLIKRILWYWKLSLFIWIAMMAFVMELLFVLLCCWPMIIPRTRKRSSSSASRTSSQNNLQAPSCSFLSSSDI</sequence>
<organism evidence="1 2">
    <name type="scientific">Trifolium pratense</name>
    <name type="common">Red clover</name>
    <dbReference type="NCBI Taxonomy" id="57577"/>
    <lineage>
        <taxon>Eukaryota</taxon>
        <taxon>Viridiplantae</taxon>
        <taxon>Streptophyta</taxon>
        <taxon>Embryophyta</taxon>
        <taxon>Tracheophyta</taxon>
        <taxon>Spermatophyta</taxon>
        <taxon>Magnoliopsida</taxon>
        <taxon>eudicotyledons</taxon>
        <taxon>Gunneridae</taxon>
        <taxon>Pentapetalae</taxon>
        <taxon>rosids</taxon>
        <taxon>fabids</taxon>
        <taxon>Fabales</taxon>
        <taxon>Fabaceae</taxon>
        <taxon>Papilionoideae</taxon>
        <taxon>50 kb inversion clade</taxon>
        <taxon>NPAAA clade</taxon>
        <taxon>Hologalegina</taxon>
        <taxon>IRL clade</taxon>
        <taxon>Trifolieae</taxon>
        <taxon>Trifolium</taxon>
    </lineage>
</organism>
<reference evidence="1" key="1">
    <citation type="submission" date="2023-10" db="EMBL/GenBank/DDBJ databases">
        <authorList>
            <person name="Rodriguez Cubillos JULIANA M."/>
            <person name="De Vega J."/>
        </authorList>
    </citation>
    <scope>NUCLEOTIDE SEQUENCE</scope>
</reference>
<evidence type="ECO:0000313" key="2">
    <source>
        <dbReference type="Proteomes" id="UP001177021"/>
    </source>
</evidence>
<gene>
    <name evidence="1" type="ORF">MILVUS5_LOCUS39843</name>
</gene>
<proteinExistence type="predicted"/>
<dbReference type="EMBL" id="CASHSV030000823">
    <property type="protein sequence ID" value="CAJ2677316.1"/>
    <property type="molecule type" value="Genomic_DNA"/>
</dbReference>
<accession>A0ACB0M612</accession>
<dbReference type="Proteomes" id="UP001177021">
    <property type="component" value="Unassembled WGS sequence"/>
</dbReference>
<evidence type="ECO:0000313" key="1">
    <source>
        <dbReference type="EMBL" id="CAJ2677316.1"/>
    </source>
</evidence>